<feature type="transmembrane region" description="Helical" evidence="10">
    <location>
        <begin position="393"/>
        <end position="419"/>
    </location>
</feature>
<feature type="transmembrane region" description="Helical" evidence="10">
    <location>
        <begin position="431"/>
        <end position="453"/>
    </location>
</feature>
<dbReference type="OrthoDB" id="2419613at2759"/>
<evidence type="ECO:0000259" key="11">
    <source>
        <dbReference type="PROSITE" id="PS50939"/>
    </source>
</evidence>
<evidence type="ECO:0000313" key="13">
    <source>
        <dbReference type="RefSeq" id="XP_022333036.1"/>
    </source>
</evidence>
<feature type="transmembrane region" description="Helical" evidence="10">
    <location>
        <begin position="501"/>
        <end position="525"/>
    </location>
</feature>
<dbReference type="InterPro" id="IPR006593">
    <property type="entry name" value="Cyt_b561/ferric_Rdtase_TM"/>
</dbReference>
<feature type="domain" description="Cytochrome b561" evidence="11">
    <location>
        <begin position="353"/>
        <end position="556"/>
    </location>
</feature>
<organism evidence="12 13">
    <name type="scientific">Crassostrea virginica</name>
    <name type="common">Eastern oyster</name>
    <dbReference type="NCBI Taxonomy" id="6565"/>
    <lineage>
        <taxon>Eukaryota</taxon>
        <taxon>Metazoa</taxon>
        <taxon>Spiralia</taxon>
        <taxon>Lophotrochozoa</taxon>
        <taxon>Mollusca</taxon>
        <taxon>Bivalvia</taxon>
        <taxon>Autobranchia</taxon>
        <taxon>Pteriomorphia</taxon>
        <taxon>Ostreida</taxon>
        <taxon>Ostreoidea</taxon>
        <taxon>Ostreidae</taxon>
        <taxon>Crassostrea</taxon>
    </lineage>
</organism>
<dbReference type="CDD" id="cd08760">
    <property type="entry name" value="Cyt_b561_FRRS1_like"/>
    <property type="match status" value="1"/>
</dbReference>
<dbReference type="SUPFAM" id="SSF117281">
    <property type="entry name" value="Kelch motif"/>
    <property type="match status" value="1"/>
</dbReference>
<keyword evidence="4 10" id="KW-0812">Transmembrane</keyword>
<dbReference type="PANTHER" id="PTHR46093">
    <property type="entry name" value="ACYL-COA-BINDING DOMAIN-CONTAINING PROTEIN 5"/>
    <property type="match status" value="1"/>
</dbReference>
<accession>A0A8B8E1C3</accession>
<dbReference type="SMART" id="SM00665">
    <property type="entry name" value="B561"/>
    <property type="match status" value="1"/>
</dbReference>
<dbReference type="RefSeq" id="XP_022333036.1">
    <property type="nucleotide sequence ID" value="XM_022477328.1"/>
</dbReference>
<comment type="subcellular location">
    <subcellularLocation>
        <location evidence="1">Membrane</location>
    </subcellularLocation>
</comment>
<evidence type="ECO:0000256" key="8">
    <source>
        <dbReference type="ARBA" id="ARBA00023136"/>
    </source>
</evidence>
<evidence type="ECO:0000256" key="4">
    <source>
        <dbReference type="ARBA" id="ARBA00022692"/>
    </source>
</evidence>
<feature type="region of interest" description="Disordered" evidence="9">
    <location>
        <begin position="571"/>
        <end position="595"/>
    </location>
</feature>
<evidence type="ECO:0000256" key="5">
    <source>
        <dbReference type="ARBA" id="ARBA00022737"/>
    </source>
</evidence>
<dbReference type="Gene3D" id="1.20.120.1770">
    <property type="match status" value="1"/>
</dbReference>
<evidence type="ECO:0000256" key="1">
    <source>
        <dbReference type="ARBA" id="ARBA00004370"/>
    </source>
</evidence>
<evidence type="ECO:0000313" key="12">
    <source>
        <dbReference type="Proteomes" id="UP000694844"/>
    </source>
</evidence>
<keyword evidence="12" id="KW-1185">Reference proteome</keyword>
<evidence type="ECO:0000256" key="7">
    <source>
        <dbReference type="ARBA" id="ARBA00022989"/>
    </source>
</evidence>
<dbReference type="Pfam" id="PF24681">
    <property type="entry name" value="Kelch_KLHDC2_KLHL20_DRC7"/>
    <property type="match status" value="1"/>
</dbReference>
<evidence type="ECO:0000256" key="2">
    <source>
        <dbReference type="ARBA" id="ARBA00022441"/>
    </source>
</evidence>
<dbReference type="AlphaFoldDB" id="A0A8B8E1C3"/>
<evidence type="ECO:0000256" key="9">
    <source>
        <dbReference type="SAM" id="MobiDB-lite"/>
    </source>
</evidence>
<evidence type="ECO:0000256" key="10">
    <source>
        <dbReference type="SAM" id="Phobius"/>
    </source>
</evidence>
<dbReference type="InterPro" id="IPR015915">
    <property type="entry name" value="Kelch-typ_b-propeller"/>
</dbReference>
<protein>
    <submittedName>
        <fullName evidence="13">Uncharacterized protein LOC111130352</fullName>
    </submittedName>
</protein>
<evidence type="ECO:0000256" key="6">
    <source>
        <dbReference type="ARBA" id="ARBA00022982"/>
    </source>
</evidence>
<proteinExistence type="predicted"/>
<keyword evidence="7 10" id="KW-1133">Transmembrane helix</keyword>
<feature type="transmembrane region" description="Helical" evidence="10">
    <location>
        <begin position="459"/>
        <end position="480"/>
    </location>
</feature>
<dbReference type="GO" id="GO:0016020">
    <property type="term" value="C:membrane"/>
    <property type="evidence" value="ECO:0007669"/>
    <property type="project" value="UniProtKB-SubCell"/>
</dbReference>
<dbReference type="PROSITE" id="PS50939">
    <property type="entry name" value="CYTOCHROME_B561"/>
    <property type="match status" value="1"/>
</dbReference>
<keyword evidence="6" id="KW-0249">Electron transport</keyword>
<gene>
    <name evidence="13" type="primary">LOC111130352</name>
</gene>
<dbReference type="KEGG" id="cvn:111130352"/>
<sequence length="595" mass="64701">MPHFCDGVLNRDNKPLPGVRVITMWLTGAVALLGACLAARPVGSLEWSPVAASGTAPSARRDMALGFFQTQNKLVVFGGRGGPITDDTWEFDLGTGNWTDVSAATRPGARFSMVYGVVENFLYVTTGEGPGKVFYNDVWRYDVTSSTWTQVSTAGTPPRTRYGAAGGVYPGSPLLFVSLGFAGERYFDTLVLNTSTSQWATRFCEGYCHPYTPDYPHARCLHSGAMVDPDRLTIYGGCLSGGETGGACPSGDSWIFRNSQQEWTQLPNCASPRTYSSMALLPEVNGQKRVVLLGGVEKNRQVIQTTESPSDTVAVLNPDSMTWTIRKTTTSGTFPAKRASAAMASAPTGIYLFGGINTETSALLNDIWLLSGNSTSADQAATGECVSIFTNFILVHGLLMFFGWGVCLVWGTFVARYFSSSGTTWFLLHRIFQVSGLVLSLVGLVTGIVSVQFDHFKFAHGAIGIVVMLLGLSQPFNALIRPHRPEQGEKTPLKRRIWELFHHNIGRVAVALALVNISLGVFLALAHTAVWALWFVYLIIVIIVFLFFELLKIKVVHEKLSGILPLKSKEYPVSSEQKMESVSKADDSENGGKSK</sequence>
<dbReference type="PANTHER" id="PTHR46093:SF18">
    <property type="entry name" value="FIBRONECTIN TYPE-III DOMAIN-CONTAINING PROTEIN"/>
    <property type="match status" value="1"/>
</dbReference>
<feature type="compositionally biased region" description="Basic and acidic residues" evidence="9">
    <location>
        <begin position="577"/>
        <end position="595"/>
    </location>
</feature>
<dbReference type="Gene3D" id="2.120.10.80">
    <property type="entry name" value="Kelch-type beta propeller"/>
    <property type="match status" value="1"/>
</dbReference>
<feature type="transmembrane region" description="Helical" evidence="10">
    <location>
        <begin position="531"/>
        <end position="551"/>
    </location>
</feature>
<keyword evidence="3" id="KW-0813">Transport</keyword>
<reference evidence="13" key="2">
    <citation type="submission" date="2025-08" db="UniProtKB">
        <authorList>
            <consortium name="RefSeq"/>
        </authorList>
    </citation>
    <scope>IDENTIFICATION</scope>
    <source>
        <tissue evidence="13">Whole sample</tissue>
    </source>
</reference>
<evidence type="ECO:0000256" key="3">
    <source>
        <dbReference type="ARBA" id="ARBA00022448"/>
    </source>
</evidence>
<dbReference type="GeneID" id="111130352"/>
<keyword evidence="5" id="KW-0677">Repeat</keyword>
<name>A0A8B8E1C3_CRAVI</name>
<reference evidence="12" key="1">
    <citation type="submission" date="2024-06" db="UniProtKB">
        <authorList>
            <consortium name="RefSeq"/>
        </authorList>
    </citation>
    <scope>NUCLEOTIDE SEQUENCE [LARGE SCALE GENOMIC DNA]</scope>
</reference>
<keyword evidence="8 10" id="KW-0472">Membrane</keyword>
<keyword evidence="2" id="KW-0880">Kelch repeat</keyword>
<dbReference type="Proteomes" id="UP000694844">
    <property type="component" value="Chromosome 1"/>
</dbReference>